<gene>
    <name evidence="1" type="ORF">PCON_07697</name>
</gene>
<accession>U4LKL4</accession>
<name>U4LKL4_PYROM</name>
<evidence type="ECO:0000313" key="1">
    <source>
        <dbReference type="EMBL" id="CCX29900.1"/>
    </source>
</evidence>
<sequence>MPVQRLGGVCSDERLRSRDIISIRDSIRCIRAVGEEANMLSQHKWNPSSVQTNCAIISILPTYTLRRKPADSAWKNGTQFPRSSQD</sequence>
<dbReference type="Proteomes" id="UP000018144">
    <property type="component" value="Unassembled WGS sequence"/>
</dbReference>
<dbReference type="EMBL" id="HF935393">
    <property type="protein sequence ID" value="CCX29900.1"/>
    <property type="molecule type" value="Genomic_DNA"/>
</dbReference>
<evidence type="ECO:0000313" key="2">
    <source>
        <dbReference type="Proteomes" id="UP000018144"/>
    </source>
</evidence>
<reference evidence="1 2" key="1">
    <citation type="journal article" date="2013" name="PLoS Genet.">
        <title>The genome and development-dependent transcriptomes of Pyronema confluens: a window into fungal evolution.</title>
        <authorList>
            <person name="Traeger S."/>
            <person name="Altegoer F."/>
            <person name="Freitag M."/>
            <person name="Gabaldon T."/>
            <person name="Kempken F."/>
            <person name="Kumar A."/>
            <person name="Marcet-Houben M."/>
            <person name="Poggeler S."/>
            <person name="Stajich J.E."/>
            <person name="Nowrousian M."/>
        </authorList>
    </citation>
    <scope>NUCLEOTIDE SEQUENCE [LARGE SCALE GENOMIC DNA]</scope>
    <source>
        <strain evidence="2">CBS 100304</strain>
        <tissue evidence="1">Vegetative mycelium</tissue>
    </source>
</reference>
<keyword evidence="2" id="KW-1185">Reference proteome</keyword>
<organism evidence="1 2">
    <name type="scientific">Pyronema omphalodes (strain CBS 100304)</name>
    <name type="common">Pyronema confluens</name>
    <dbReference type="NCBI Taxonomy" id="1076935"/>
    <lineage>
        <taxon>Eukaryota</taxon>
        <taxon>Fungi</taxon>
        <taxon>Dikarya</taxon>
        <taxon>Ascomycota</taxon>
        <taxon>Pezizomycotina</taxon>
        <taxon>Pezizomycetes</taxon>
        <taxon>Pezizales</taxon>
        <taxon>Pyronemataceae</taxon>
        <taxon>Pyronema</taxon>
    </lineage>
</organism>
<protein>
    <submittedName>
        <fullName evidence="1">Uncharacterized protein</fullName>
    </submittedName>
</protein>
<dbReference type="AlphaFoldDB" id="U4LKL4"/>
<proteinExistence type="predicted"/>